<dbReference type="KEGG" id="vg:41700899"/>
<dbReference type="GeneID" id="41700899"/>
<dbReference type="EMBL" id="MF781081">
    <property type="protein sequence ID" value="ATV81252.1"/>
    <property type="molecule type" value="Genomic_RNA"/>
</dbReference>
<dbReference type="Proteomes" id="UP000290113">
    <property type="component" value="Segment"/>
</dbReference>
<sequence length="124" mass="14016">MQRLGESKSAAKRRAKRYGVCYKCAKSVCVCEKNRASSFDRTDWKCYNAIRMPATRYLIESRGTYLHKASQLALSDLEAIGVLGYEKYVRYNKSTRGCKSPEETPEITISINKEGTCLAFPLSV</sequence>
<accession>A0A2H4N952</accession>
<protein>
    <submittedName>
        <fullName evidence="1">RNA-binding protein</fullName>
    </submittedName>
</protein>
<dbReference type="InterPro" id="IPR008891">
    <property type="entry name" value="Viral_NABP"/>
</dbReference>
<reference evidence="1" key="1">
    <citation type="journal article" date="2018" name="Arch. Virol.">
        <title>Screening of some Croatian autochthonous grapevine varieties reveals a multitude of viruses, including novel ones.</title>
        <authorList>
            <person name="Voncina D."/>
            <person name="Almeida R.P.P."/>
        </authorList>
    </citation>
    <scope>NUCLEOTIDE SEQUENCE [LARGE SCALE GENOMIC DNA]</scope>
    <source>
        <strain evidence="1">VLJ-178.GvG</strain>
    </source>
</reference>
<dbReference type="Pfam" id="PF05515">
    <property type="entry name" value="Viral_NABP"/>
    <property type="match status" value="1"/>
</dbReference>
<dbReference type="OrthoDB" id="25484at10239"/>
<evidence type="ECO:0000313" key="1">
    <source>
        <dbReference type="EMBL" id="ATV81252.1"/>
    </source>
</evidence>
<name>A0A2H4N952_9VIRU</name>
<dbReference type="RefSeq" id="YP_009551950.1">
    <property type="nucleotide sequence ID" value="NC_040554.1"/>
</dbReference>
<proteinExistence type="predicted"/>
<organism evidence="1">
    <name type="scientific">Grapevine virus G</name>
    <dbReference type="NCBI Taxonomy" id="2022475"/>
    <lineage>
        <taxon>Viruses</taxon>
        <taxon>Riboviria</taxon>
        <taxon>Orthornavirae</taxon>
        <taxon>Kitrinoviricota</taxon>
        <taxon>Alsuviricetes</taxon>
        <taxon>Tymovirales</taxon>
        <taxon>Betaflexiviridae</taxon>
        <taxon>Trivirinae</taxon>
        <taxon>Vitivirus</taxon>
        <taxon>Vitivirus gammavitis</taxon>
    </lineage>
</organism>